<keyword evidence="6" id="KW-0680">Restriction system</keyword>
<protein>
    <recommendedName>
        <fullName evidence="2">site-specific DNA-methyltransferase (adenine-specific)</fullName>
        <ecNumber evidence="2">2.1.1.72</ecNumber>
    </recommendedName>
</protein>
<dbReference type="InterPro" id="IPR051537">
    <property type="entry name" value="DNA_Adenine_Mtase"/>
</dbReference>
<dbReference type="InterPro" id="IPR022749">
    <property type="entry name" value="D12N6_MeTrfase_N"/>
</dbReference>
<dbReference type="PRINTS" id="PR00507">
    <property type="entry name" value="N12N6MTFRASE"/>
</dbReference>
<evidence type="ECO:0000259" key="9">
    <source>
        <dbReference type="Pfam" id="PF12161"/>
    </source>
</evidence>
<dbReference type="CDD" id="cd02440">
    <property type="entry name" value="AdoMet_MTases"/>
    <property type="match status" value="1"/>
</dbReference>
<comment type="catalytic activity">
    <reaction evidence="7">
        <text>a 2'-deoxyadenosine in DNA + S-adenosyl-L-methionine = an N(6)-methyl-2'-deoxyadenosine in DNA + S-adenosyl-L-homocysteine + H(+)</text>
        <dbReference type="Rhea" id="RHEA:15197"/>
        <dbReference type="Rhea" id="RHEA-COMP:12418"/>
        <dbReference type="Rhea" id="RHEA-COMP:12419"/>
        <dbReference type="ChEBI" id="CHEBI:15378"/>
        <dbReference type="ChEBI" id="CHEBI:57856"/>
        <dbReference type="ChEBI" id="CHEBI:59789"/>
        <dbReference type="ChEBI" id="CHEBI:90615"/>
        <dbReference type="ChEBI" id="CHEBI:90616"/>
        <dbReference type="EC" id="2.1.1.72"/>
    </reaction>
</comment>
<dbReference type="Pfam" id="PF02384">
    <property type="entry name" value="N6_Mtase"/>
    <property type="match status" value="1"/>
</dbReference>
<dbReference type="GO" id="GO:0032259">
    <property type="term" value="P:methylation"/>
    <property type="evidence" value="ECO:0007669"/>
    <property type="project" value="UniProtKB-KW"/>
</dbReference>
<dbReference type="PANTHER" id="PTHR42933:SF3">
    <property type="entry name" value="TYPE I RESTRICTION ENZYME MJAVIII METHYLASE SUBUNIT"/>
    <property type="match status" value="1"/>
</dbReference>
<comment type="similarity">
    <text evidence="1">Belongs to the N(4)/N(6)-methyltransferase family.</text>
</comment>
<gene>
    <name evidence="10" type="ORF">H9Q13_07665</name>
</gene>
<dbReference type="SUPFAM" id="SSF53335">
    <property type="entry name" value="S-adenosyl-L-methionine-dependent methyltransferases"/>
    <property type="match status" value="1"/>
</dbReference>
<dbReference type="PROSITE" id="PS00092">
    <property type="entry name" value="N6_MTASE"/>
    <property type="match status" value="1"/>
</dbReference>
<dbReference type="GO" id="GO:0008168">
    <property type="term" value="F:methyltransferase activity"/>
    <property type="evidence" value="ECO:0007669"/>
    <property type="project" value="UniProtKB-KW"/>
</dbReference>
<dbReference type="RefSeq" id="WP_191183166.1">
    <property type="nucleotide sequence ID" value="NZ_JACXAJ010000002.1"/>
</dbReference>
<feature type="domain" description="DNA methylase adenine-specific" evidence="8">
    <location>
        <begin position="164"/>
        <end position="463"/>
    </location>
</feature>
<evidence type="ECO:0000256" key="7">
    <source>
        <dbReference type="ARBA" id="ARBA00047942"/>
    </source>
</evidence>
<keyword evidence="5" id="KW-0949">S-adenosyl-L-methionine</keyword>
<dbReference type="Gene3D" id="3.40.50.150">
    <property type="entry name" value="Vaccinia Virus protein VP39"/>
    <property type="match status" value="1"/>
</dbReference>
<organism evidence="10 11">
    <name type="scientific">Pontibacter aquaedesilientis</name>
    <dbReference type="NCBI Taxonomy" id="2766980"/>
    <lineage>
        <taxon>Bacteria</taxon>
        <taxon>Pseudomonadati</taxon>
        <taxon>Bacteroidota</taxon>
        <taxon>Cytophagia</taxon>
        <taxon>Cytophagales</taxon>
        <taxon>Hymenobacteraceae</taxon>
        <taxon>Pontibacter</taxon>
    </lineage>
</organism>
<keyword evidence="3 10" id="KW-0489">Methyltransferase</keyword>
<proteinExistence type="inferred from homology"/>
<evidence type="ECO:0000313" key="10">
    <source>
        <dbReference type="EMBL" id="MBD1397039.1"/>
    </source>
</evidence>
<evidence type="ECO:0000256" key="3">
    <source>
        <dbReference type="ARBA" id="ARBA00022603"/>
    </source>
</evidence>
<dbReference type="Pfam" id="PF12161">
    <property type="entry name" value="HsdM_N"/>
    <property type="match status" value="1"/>
</dbReference>
<name>A0ABR7XFG2_9BACT</name>
<evidence type="ECO:0000256" key="4">
    <source>
        <dbReference type="ARBA" id="ARBA00022679"/>
    </source>
</evidence>
<feature type="domain" description="N6 adenine-specific DNA methyltransferase N-terminal" evidence="9">
    <location>
        <begin position="15"/>
        <end position="149"/>
    </location>
</feature>
<evidence type="ECO:0000256" key="1">
    <source>
        <dbReference type="ARBA" id="ARBA00006594"/>
    </source>
</evidence>
<sequence length="644" mass="74248">MINRDTDISKEVGLIWNTANDVLRDIFKRNEYPDIIYPMVLIRRIENVWEQKKQEIIEELRDSLKALPQEVQQKIVSDKLLQELKFDNTSGETLKSLEGKSETSLKNEFISYLNGYTDNIREIIEKSGIKAHLTKLHSEKILYSLIKNFSEIDLNPADVSNIKMGYIFEELVRKFSEQNNEEAGEHYTPREVIDLMIQLLGMDEDGIKDGELKTIYDPACGTGGMLTAAKEYIEKHINPKANVRIYGQEVNDKTWAIAEADLILKGEIAEIKKGDTLTDDGFVGEQFDYMLSNPPYGKSWKNIKSKVIANSNGRFHDTMLPRSSDGQLLFTLHMISKMKPAEMGGSKIAIVHNGSPLFSGDAGSGESEIRKFIIENDWLETIVALPTDLFYNTGIATYIWILRNNKQGTERDGKFQLINGTSFWKKRQRSLGNKRKDITERQIEDIVQLHKDFTEGEFSKIYDQHDFAYRKVYLDLEELDEDGLPAYETLVASIPQGKLKLYFEADAKTLKEMLSKEQEEEVKNYTLKLKPDTEFTDKYNTPDRQLTINKRVNGNRLSFMATVRVPKIVKDTEIIPWKEDVEAFLNREVEKCWTITKQEKGYEVPFNKEFYVYQPLRELQEVLGEFVALEQENKALLNDLGLTL</sequence>
<dbReference type="EC" id="2.1.1.72" evidence="2"/>
<dbReference type="Proteomes" id="UP000625551">
    <property type="component" value="Unassembled WGS sequence"/>
</dbReference>
<dbReference type="EMBL" id="JACXAJ010000002">
    <property type="protein sequence ID" value="MBD1397039.1"/>
    <property type="molecule type" value="Genomic_DNA"/>
</dbReference>
<keyword evidence="4" id="KW-0808">Transferase</keyword>
<dbReference type="InterPro" id="IPR029063">
    <property type="entry name" value="SAM-dependent_MTases_sf"/>
</dbReference>
<evidence type="ECO:0000259" key="8">
    <source>
        <dbReference type="Pfam" id="PF02384"/>
    </source>
</evidence>
<reference evidence="10 11" key="1">
    <citation type="submission" date="2020-09" db="EMBL/GenBank/DDBJ databases">
        <title>Genome sequencing and assembly of Pontibacter sp.</title>
        <authorList>
            <person name="Chhetri G."/>
        </authorList>
    </citation>
    <scope>NUCLEOTIDE SEQUENCE [LARGE SCALE GENOMIC DNA]</scope>
    <source>
        <strain evidence="10 11">JH31</strain>
    </source>
</reference>
<dbReference type="InterPro" id="IPR003356">
    <property type="entry name" value="DNA_methylase_A-5"/>
</dbReference>
<accession>A0ABR7XFG2</accession>
<evidence type="ECO:0000313" key="11">
    <source>
        <dbReference type="Proteomes" id="UP000625551"/>
    </source>
</evidence>
<comment type="caution">
    <text evidence="10">The sequence shown here is derived from an EMBL/GenBank/DDBJ whole genome shotgun (WGS) entry which is preliminary data.</text>
</comment>
<keyword evidence="11" id="KW-1185">Reference proteome</keyword>
<evidence type="ECO:0000256" key="6">
    <source>
        <dbReference type="ARBA" id="ARBA00022747"/>
    </source>
</evidence>
<evidence type="ECO:0000256" key="2">
    <source>
        <dbReference type="ARBA" id="ARBA00011900"/>
    </source>
</evidence>
<dbReference type="PANTHER" id="PTHR42933">
    <property type="entry name" value="SLR6095 PROTEIN"/>
    <property type="match status" value="1"/>
</dbReference>
<dbReference type="InterPro" id="IPR002052">
    <property type="entry name" value="DNA_methylase_N6_adenine_CS"/>
</dbReference>
<evidence type="ECO:0000256" key="5">
    <source>
        <dbReference type="ARBA" id="ARBA00022691"/>
    </source>
</evidence>